<gene>
    <name evidence="1" type="ORF">SAMN04488109_2189</name>
</gene>
<organism evidence="1 2">
    <name type="scientific">Chryseolinea serpens</name>
    <dbReference type="NCBI Taxonomy" id="947013"/>
    <lineage>
        <taxon>Bacteria</taxon>
        <taxon>Pseudomonadati</taxon>
        <taxon>Bacteroidota</taxon>
        <taxon>Cytophagia</taxon>
        <taxon>Cytophagales</taxon>
        <taxon>Fulvivirgaceae</taxon>
        <taxon>Chryseolinea</taxon>
    </lineage>
</organism>
<dbReference type="EMBL" id="FQWQ01000001">
    <property type="protein sequence ID" value="SHG86294.1"/>
    <property type="molecule type" value="Genomic_DNA"/>
</dbReference>
<dbReference type="RefSeq" id="WP_073133578.1">
    <property type="nucleotide sequence ID" value="NZ_FQWQ01000001.1"/>
</dbReference>
<name>A0A1M5N9S8_9BACT</name>
<protein>
    <recommendedName>
        <fullName evidence="3">Viral A-type inclusion protein</fullName>
    </recommendedName>
</protein>
<accession>A0A1M5N9S8</accession>
<dbReference type="OrthoDB" id="1436925at2"/>
<dbReference type="Proteomes" id="UP000184212">
    <property type="component" value="Unassembled WGS sequence"/>
</dbReference>
<dbReference type="STRING" id="947013.SAMN04488109_2189"/>
<dbReference type="PROSITE" id="PS51257">
    <property type="entry name" value="PROKAR_LIPOPROTEIN"/>
    <property type="match status" value="1"/>
</dbReference>
<evidence type="ECO:0000313" key="1">
    <source>
        <dbReference type="EMBL" id="SHG86294.1"/>
    </source>
</evidence>
<dbReference type="AlphaFoldDB" id="A0A1M5N9S8"/>
<reference evidence="1 2" key="1">
    <citation type="submission" date="2016-11" db="EMBL/GenBank/DDBJ databases">
        <authorList>
            <person name="Jaros S."/>
            <person name="Januszkiewicz K."/>
            <person name="Wedrychowicz H."/>
        </authorList>
    </citation>
    <scope>NUCLEOTIDE SEQUENCE [LARGE SCALE GENOMIC DNA]</scope>
    <source>
        <strain evidence="1 2">DSM 24574</strain>
    </source>
</reference>
<evidence type="ECO:0000313" key="2">
    <source>
        <dbReference type="Proteomes" id="UP000184212"/>
    </source>
</evidence>
<keyword evidence="2" id="KW-1185">Reference proteome</keyword>
<sequence>MKKTSLSFLIPVFFALACGHKAHEHEGHDEATAPDATEATGNQLLYEKVMKVHDEVMPKLNDIYTLKEALKDKIANTPSMAEAKKKEIEQTIVQLDSASENMMVWMRAFNAPPDSLGEEKAREYLEGQMEKVQKVKTDILESIEKAKAQ</sequence>
<proteinExistence type="predicted"/>
<evidence type="ECO:0008006" key="3">
    <source>
        <dbReference type="Google" id="ProtNLM"/>
    </source>
</evidence>